<sequence length="149" mass="16839">MAASDIDKLQDTNEPERTTQWLRACSTEAPASTVTHADLCQAYRLAFAPRRHLLKTPMIQPDILLDTVLKTFGSASLQGVAFEKHRAAYIILQGLQADGLEVPGAVWKWVKDPGDVFRAADDRMQEMRRTNKIHWVAHDSKLKQARFLI</sequence>
<keyword evidence="2" id="KW-1185">Reference proteome</keyword>
<evidence type="ECO:0000313" key="2">
    <source>
        <dbReference type="Proteomes" id="UP001324427"/>
    </source>
</evidence>
<comment type="caution">
    <text evidence="1">The sequence shown here is derived from an EMBL/GenBank/DDBJ whole genome shotgun (WGS) entry which is preliminary data.</text>
</comment>
<proteinExistence type="predicted"/>
<evidence type="ECO:0000313" key="1">
    <source>
        <dbReference type="EMBL" id="KAK4546930.1"/>
    </source>
</evidence>
<dbReference type="EMBL" id="JAVFHQ010000013">
    <property type="protein sequence ID" value="KAK4546930.1"/>
    <property type="molecule type" value="Genomic_DNA"/>
</dbReference>
<organism evidence="1 2">
    <name type="scientific">Oleoguttula mirabilis</name>
    <dbReference type="NCBI Taxonomy" id="1507867"/>
    <lineage>
        <taxon>Eukaryota</taxon>
        <taxon>Fungi</taxon>
        <taxon>Dikarya</taxon>
        <taxon>Ascomycota</taxon>
        <taxon>Pezizomycotina</taxon>
        <taxon>Dothideomycetes</taxon>
        <taxon>Dothideomycetidae</taxon>
        <taxon>Mycosphaerellales</taxon>
        <taxon>Teratosphaeriaceae</taxon>
        <taxon>Oleoguttula</taxon>
    </lineage>
</organism>
<dbReference type="AlphaFoldDB" id="A0AAV9JN04"/>
<reference evidence="1 2" key="1">
    <citation type="submission" date="2021-11" db="EMBL/GenBank/DDBJ databases">
        <title>Black yeast isolated from Biological Soil Crust.</title>
        <authorList>
            <person name="Kurbessoian T."/>
        </authorList>
    </citation>
    <scope>NUCLEOTIDE SEQUENCE [LARGE SCALE GENOMIC DNA]</scope>
    <source>
        <strain evidence="1 2">CCFEE 5522</strain>
    </source>
</reference>
<gene>
    <name evidence="1" type="ORF">LTR36_001662</name>
</gene>
<protein>
    <submittedName>
        <fullName evidence="1">Uncharacterized protein</fullName>
    </submittedName>
</protein>
<name>A0AAV9JN04_9PEZI</name>
<accession>A0AAV9JN04</accession>
<dbReference type="Proteomes" id="UP001324427">
    <property type="component" value="Unassembled WGS sequence"/>
</dbReference>